<evidence type="ECO:0000313" key="3">
    <source>
        <dbReference type="Proteomes" id="UP000004925"/>
    </source>
</evidence>
<dbReference type="AlphaFoldDB" id="A0A0M1VXF6"/>
<dbReference type="HOGENOM" id="CLU_1370446_0_0_0"/>
<reference evidence="2 3" key="1">
    <citation type="submission" date="2011-10" db="EMBL/GenBank/DDBJ databases">
        <title>The Genome Sequence of Fusobacterium sp. 4_1_13.</title>
        <authorList>
            <consortium name="The Broad Institute Genome Sequencing Platform"/>
            <person name="Earl A."/>
            <person name="Ward D."/>
            <person name="Feldgarden M."/>
            <person name="Gevers D."/>
            <person name="Strauss J."/>
            <person name="Ambrose C."/>
            <person name="Allen-Vercoe E."/>
            <person name="Young S.K."/>
            <person name="Zeng Q."/>
            <person name="Gargeya S."/>
            <person name="Fitzgerald M."/>
            <person name="Haas B."/>
            <person name="Abouelleil A."/>
            <person name="Alvarado L."/>
            <person name="Arachchi H.M."/>
            <person name="Berlin A."/>
            <person name="Brown A."/>
            <person name="Chapman S.B."/>
            <person name="Chen Z."/>
            <person name="Dunbar C."/>
            <person name="Freedman E."/>
            <person name="Gearin G."/>
            <person name="Goldberg J."/>
            <person name="Griggs A."/>
            <person name="Gujja S."/>
            <person name="Heiman D."/>
            <person name="Howarth C."/>
            <person name="Larson L."/>
            <person name="Lui A."/>
            <person name="MacDonald P.J."/>
            <person name="Montmayeur A."/>
            <person name="Murphy C."/>
            <person name="Neiman D."/>
            <person name="Pearson M."/>
            <person name="Priest M."/>
            <person name="Roberts A."/>
            <person name="Saif S."/>
            <person name="Shea T."/>
            <person name="Shenoy N."/>
            <person name="Sisk P."/>
            <person name="Stolte C."/>
            <person name="Sykes S."/>
            <person name="Wortman J."/>
            <person name="Nusbaum C."/>
            <person name="Birren B."/>
        </authorList>
    </citation>
    <scope>NUCLEOTIDE SEQUENCE [LARGE SCALE GENOMIC DNA]</scope>
    <source>
        <strain evidence="2 3">4_1_13</strain>
    </source>
</reference>
<evidence type="ECO:0000313" key="2">
    <source>
        <dbReference type="EMBL" id="EEO41369.1"/>
    </source>
</evidence>
<dbReference type="EMBL" id="ACDE02000006">
    <property type="protein sequence ID" value="EEO41369.1"/>
    <property type="molecule type" value="Genomic_DNA"/>
</dbReference>
<keyword evidence="1" id="KW-0472">Membrane</keyword>
<gene>
    <name evidence="2" type="ORF">FSCG_02082</name>
</gene>
<sequence length="198" mass="23398">MKEIKVKPLDEDNKNGKMLAYIFLFQPILCIFAAIFIIFINIRTYEESLIFLIALGIFILLALYSFFINIQYIANGVLAEEICYIENKTFCYKKTRNFLGIKKVIKNFQIPIAEISDVRENEKKIRINIFSLFKPRNSVEIETKEGKKYNIMNDFYLIGKNLQDNTTKVESREERAKKIFKEVKDLIMEAKNRNTFNF</sequence>
<feature type="transmembrane region" description="Helical" evidence="1">
    <location>
        <begin position="21"/>
        <end position="42"/>
    </location>
</feature>
<dbReference type="GeneID" id="79798903"/>
<organism evidence="2 3">
    <name type="scientific">Fusobacterium vincentii 4_1_13</name>
    <dbReference type="NCBI Taxonomy" id="469606"/>
    <lineage>
        <taxon>Bacteria</taxon>
        <taxon>Fusobacteriati</taxon>
        <taxon>Fusobacteriota</taxon>
        <taxon>Fusobacteriia</taxon>
        <taxon>Fusobacteriales</taxon>
        <taxon>Fusobacteriaceae</taxon>
        <taxon>Fusobacterium</taxon>
    </lineage>
</organism>
<evidence type="ECO:0000256" key="1">
    <source>
        <dbReference type="SAM" id="Phobius"/>
    </source>
</evidence>
<dbReference type="Proteomes" id="UP000004925">
    <property type="component" value="Unassembled WGS sequence"/>
</dbReference>
<feature type="transmembrane region" description="Helical" evidence="1">
    <location>
        <begin position="48"/>
        <end position="67"/>
    </location>
</feature>
<comment type="caution">
    <text evidence="2">The sequence shown here is derived from an EMBL/GenBank/DDBJ whole genome shotgun (WGS) entry which is preliminary data.</text>
</comment>
<keyword evidence="1" id="KW-0812">Transmembrane</keyword>
<name>A0A0M1VXF6_FUSVC</name>
<proteinExistence type="predicted"/>
<keyword evidence="1" id="KW-1133">Transmembrane helix</keyword>
<dbReference type="RefSeq" id="WP_008803696.1">
    <property type="nucleotide sequence ID" value="NZ_KQ235734.1"/>
</dbReference>
<accession>A0A0M1VXF6</accession>
<protein>
    <submittedName>
        <fullName evidence="2">Uncharacterized protein</fullName>
    </submittedName>
</protein>
<dbReference type="eggNOG" id="ENOG502ZBXE">
    <property type="taxonomic scope" value="Bacteria"/>
</dbReference>